<dbReference type="InterPro" id="IPR043454">
    <property type="entry name" value="NPH3/RPT2-like"/>
</dbReference>
<dbReference type="InterPro" id="IPR027356">
    <property type="entry name" value="NPH3_dom"/>
</dbReference>
<accession>A0A2I0X6Y3</accession>
<comment type="similarity">
    <text evidence="2">Belongs to the NPH3 family.</text>
</comment>
<proteinExistence type="inferred from homology"/>
<reference evidence="4 5" key="2">
    <citation type="journal article" date="2017" name="Nature">
        <title>The Apostasia genome and the evolution of orchids.</title>
        <authorList>
            <person name="Zhang G.Q."/>
            <person name="Liu K.W."/>
            <person name="Li Z."/>
            <person name="Lohaus R."/>
            <person name="Hsiao Y.Y."/>
            <person name="Niu S.C."/>
            <person name="Wang J.Y."/>
            <person name="Lin Y.C."/>
            <person name="Xu Q."/>
            <person name="Chen L.J."/>
            <person name="Yoshida K."/>
            <person name="Fujiwara S."/>
            <person name="Wang Z.W."/>
            <person name="Zhang Y.Q."/>
            <person name="Mitsuda N."/>
            <person name="Wang M."/>
            <person name="Liu G.H."/>
            <person name="Pecoraro L."/>
            <person name="Huang H.X."/>
            <person name="Xiao X.J."/>
            <person name="Lin M."/>
            <person name="Wu X.Y."/>
            <person name="Wu W.L."/>
            <person name="Chen Y.Y."/>
            <person name="Chang S.B."/>
            <person name="Sakamoto S."/>
            <person name="Ohme-Takagi M."/>
            <person name="Yagi M."/>
            <person name="Zeng S.J."/>
            <person name="Shen C.Y."/>
            <person name="Yeh C.M."/>
            <person name="Luo Y.B."/>
            <person name="Tsai W.C."/>
            <person name="Van de Peer Y."/>
            <person name="Liu Z.J."/>
        </authorList>
    </citation>
    <scope>NUCLEOTIDE SEQUENCE [LARGE SCALE GENOMIC DNA]</scope>
    <source>
        <tissue evidence="4">The whole plant</tissue>
    </source>
</reference>
<dbReference type="GO" id="GO:0016567">
    <property type="term" value="P:protein ubiquitination"/>
    <property type="evidence" value="ECO:0007669"/>
    <property type="project" value="UniProtKB-UniPathway"/>
</dbReference>
<evidence type="ECO:0000313" key="4">
    <source>
        <dbReference type="EMBL" id="PKU83641.1"/>
    </source>
</evidence>
<protein>
    <submittedName>
        <fullName evidence="4">BTB/POZ domain-containing protein NPY2</fullName>
    </submittedName>
</protein>
<keyword evidence="5" id="KW-1185">Reference proteome</keyword>
<name>A0A2I0X6Y3_9ASPA</name>
<organism evidence="4 5">
    <name type="scientific">Dendrobium catenatum</name>
    <dbReference type="NCBI Taxonomy" id="906689"/>
    <lineage>
        <taxon>Eukaryota</taxon>
        <taxon>Viridiplantae</taxon>
        <taxon>Streptophyta</taxon>
        <taxon>Embryophyta</taxon>
        <taxon>Tracheophyta</taxon>
        <taxon>Spermatophyta</taxon>
        <taxon>Magnoliopsida</taxon>
        <taxon>Liliopsida</taxon>
        <taxon>Asparagales</taxon>
        <taxon>Orchidaceae</taxon>
        <taxon>Epidendroideae</taxon>
        <taxon>Malaxideae</taxon>
        <taxon>Dendrobiinae</taxon>
        <taxon>Dendrobium</taxon>
    </lineage>
</organism>
<feature type="domain" description="NPH3" evidence="3">
    <location>
        <begin position="1"/>
        <end position="159"/>
    </location>
</feature>
<dbReference type="PANTHER" id="PTHR32370">
    <property type="entry name" value="OS12G0117600 PROTEIN"/>
    <property type="match status" value="1"/>
</dbReference>
<dbReference type="PROSITE" id="PS51649">
    <property type="entry name" value="NPH3"/>
    <property type="match status" value="1"/>
</dbReference>
<gene>
    <name evidence="4" type="primary">NPY2</name>
    <name evidence="4" type="ORF">MA16_Dca020858</name>
</gene>
<evidence type="ECO:0000256" key="2">
    <source>
        <dbReference type="PROSITE-ProRule" id="PRU00982"/>
    </source>
</evidence>
<dbReference type="Proteomes" id="UP000233837">
    <property type="component" value="Unassembled WGS sequence"/>
</dbReference>
<reference evidence="4 5" key="1">
    <citation type="journal article" date="2016" name="Sci. Rep.">
        <title>The Dendrobium catenatum Lindl. genome sequence provides insights into polysaccharide synthase, floral development and adaptive evolution.</title>
        <authorList>
            <person name="Zhang G.Q."/>
            <person name="Xu Q."/>
            <person name="Bian C."/>
            <person name="Tsai W.C."/>
            <person name="Yeh C.M."/>
            <person name="Liu K.W."/>
            <person name="Yoshida K."/>
            <person name="Zhang L.S."/>
            <person name="Chang S.B."/>
            <person name="Chen F."/>
            <person name="Shi Y."/>
            <person name="Su Y.Y."/>
            <person name="Zhang Y.Q."/>
            <person name="Chen L.J."/>
            <person name="Yin Y."/>
            <person name="Lin M."/>
            <person name="Huang H."/>
            <person name="Deng H."/>
            <person name="Wang Z.W."/>
            <person name="Zhu S.L."/>
            <person name="Zhao X."/>
            <person name="Deng C."/>
            <person name="Niu S.C."/>
            <person name="Huang J."/>
            <person name="Wang M."/>
            <person name="Liu G.H."/>
            <person name="Yang H.J."/>
            <person name="Xiao X.J."/>
            <person name="Hsiao Y.Y."/>
            <person name="Wu W.L."/>
            <person name="Chen Y.Y."/>
            <person name="Mitsuda N."/>
            <person name="Ohme-Takagi M."/>
            <person name="Luo Y.B."/>
            <person name="Van de Peer Y."/>
            <person name="Liu Z.J."/>
        </authorList>
    </citation>
    <scope>NUCLEOTIDE SEQUENCE [LARGE SCALE GENOMIC DNA]</scope>
    <source>
        <tissue evidence="4">The whole plant</tissue>
    </source>
</reference>
<keyword evidence="1" id="KW-0833">Ubl conjugation pathway</keyword>
<evidence type="ECO:0000256" key="1">
    <source>
        <dbReference type="ARBA" id="ARBA00022786"/>
    </source>
</evidence>
<evidence type="ECO:0000313" key="5">
    <source>
        <dbReference type="Proteomes" id="UP000233837"/>
    </source>
</evidence>
<dbReference type="UniPathway" id="UPA00143"/>
<dbReference type="AlphaFoldDB" id="A0A2I0X6Y3"/>
<sequence length="159" mass="17962">MKAKERVPEKVIGEAQRAYAYRKLPGFGKGSVTERNNEMKSESILKAIVGILPSEKGSISCSFLLKLQESARMLHFCENIKRDLVKKMGRQLDEAHLSDLLFPANGEENAMYDDEKFNSIVKEFVMIERQQPALVFYSTKIDVGKLVDGYLMREIGIAG</sequence>
<evidence type="ECO:0000259" key="3">
    <source>
        <dbReference type="PROSITE" id="PS51649"/>
    </source>
</evidence>
<dbReference type="EMBL" id="KZ502086">
    <property type="protein sequence ID" value="PKU83641.1"/>
    <property type="molecule type" value="Genomic_DNA"/>
</dbReference>
<dbReference type="Pfam" id="PF03000">
    <property type="entry name" value="NPH3"/>
    <property type="match status" value="1"/>
</dbReference>